<dbReference type="HAMAP" id="MF_01322">
    <property type="entry name" value="RNApol_bact_RpoC"/>
    <property type="match status" value="1"/>
</dbReference>
<keyword evidence="6 9" id="KW-0479">Metal-binding</keyword>
<dbReference type="InterPro" id="IPR045867">
    <property type="entry name" value="DNA-dir_RpoC_beta_prime"/>
</dbReference>
<dbReference type="InterPro" id="IPR042102">
    <property type="entry name" value="RNA_pol_Rpb1_3_sf"/>
</dbReference>
<keyword evidence="13" id="KW-1185">Reference proteome</keyword>
<feature type="binding site" evidence="9">
    <location>
        <position position="524"/>
    </location>
    <ligand>
        <name>Mg(2+)</name>
        <dbReference type="ChEBI" id="CHEBI:18420"/>
    </ligand>
</feature>
<dbReference type="NCBIfam" id="TIGR02386">
    <property type="entry name" value="rpoC_TIGR"/>
    <property type="match status" value="1"/>
</dbReference>
<dbReference type="Gene3D" id="4.10.860.120">
    <property type="entry name" value="RNA polymerase II, clamp domain"/>
    <property type="match status" value="1"/>
</dbReference>
<keyword evidence="3 9" id="KW-0240">DNA-directed RNA polymerase</keyword>
<evidence type="ECO:0000256" key="4">
    <source>
        <dbReference type="ARBA" id="ARBA00022679"/>
    </source>
</evidence>
<dbReference type="GO" id="GO:0003677">
    <property type="term" value="F:DNA binding"/>
    <property type="evidence" value="ECO:0007669"/>
    <property type="project" value="UniProtKB-UniRule"/>
</dbReference>
<evidence type="ECO:0000313" key="13">
    <source>
        <dbReference type="Proteomes" id="UP000242141"/>
    </source>
</evidence>
<evidence type="ECO:0000256" key="7">
    <source>
        <dbReference type="ARBA" id="ARBA00023163"/>
    </source>
</evidence>
<dbReference type="Gene3D" id="1.10.132.30">
    <property type="match status" value="1"/>
</dbReference>
<dbReference type="SUPFAM" id="SSF64484">
    <property type="entry name" value="beta and beta-prime subunits of DNA dependent RNA-polymerase"/>
    <property type="match status" value="1"/>
</dbReference>
<dbReference type="Gene3D" id="2.40.40.20">
    <property type="match status" value="1"/>
</dbReference>
<reference evidence="13" key="1">
    <citation type="submission" date="2015-05" db="EMBL/GenBank/DDBJ databases">
        <authorList>
            <person name="Collingro A."/>
        </authorList>
    </citation>
    <scope>NUCLEOTIDE SEQUENCE [LARGE SCALE GENOMIC DNA]</scope>
    <source>
        <strain evidence="13">Ps</strain>
    </source>
</reference>
<dbReference type="PANTHER" id="PTHR19376:SF54">
    <property type="entry name" value="DNA-DIRECTED RNA POLYMERASE SUBUNIT BETA"/>
    <property type="match status" value="1"/>
</dbReference>
<dbReference type="InterPro" id="IPR012754">
    <property type="entry name" value="DNA-dir_RpoC_beta_prime_bact"/>
</dbReference>
<comment type="function">
    <text evidence="1 9 10">DNA-dependent RNA polymerase catalyzes the transcription of DNA into RNA using the four ribonucleoside triphosphates as substrates.</text>
</comment>
<dbReference type="CDD" id="cd02655">
    <property type="entry name" value="RNAP_beta'_C"/>
    <property type="match status" value="1"/>
</dbReference>
<evidence type="ECO:0000256" key="8">
    <source>
        <dbReference type="ARBA" id="ARBA00048552"/>
    </source>
</evidence>
<keyword evidence="5 9" id="KW-0548">Nucleotidyltransferase</keyword>
<dbReference type="Gene3D" id="1.10.40.90">
    <property type="match status" value="1"/>
</dbReference>
<comment type="cofactor">
    <cofactor evidence="9">
        <name>Mg(2+)</name>
        <dbReference type="ChEBI" id="CHEBI:18420"/>
    </cofactor>
    <text evidence="9">Binds 1 Mg(2+) ion per subunit.</text>
</comment>
<feature type="binding site" evidence="9">
    <location>
        <position position="520"/>
    </location>
    <ligand>
        <name>Mg(2+)</name>
        <dbReference type="ChEBI" id="CHEBI:18420"/>
    </ligand>
</feature>
<dbReference type="InterPro" id="IPR038120">
    <property type="entry name" value="Rpb1_funnel_sf"/>
</dbReference>
<dbReference type="EC" id="2.7.7.6" evidence="9"/>
<dbReference type="GO" id="GO:0000428">
    <property type="term" value="C:DNA-directed RNA polymerase complex"/>
    <property type="evidence" value="ECO:0007669"/>
    <property type="project" value="UniProtKB-KW"/>
</dbReference>
<dbReference type="Proteomes" id="UP000242141">
    <property type="component" value="Unassembled WGS sequence"/>
</dbReference>
<keyword evidence="7 9" id="KW-0804">Transcription</keyword>
<feature type="binding site" evidence="9">
    <location>
        <position position="984"/>
    </location>
    <ligand>
        <name>Zn(2+)</name>
        <dbReference type="ChEBI" id="CHEBI:29105"/>
        <label>2</label>
    </ligand>
</feature>
<feature type="binding site" evidence="9">
    <location>
        <position position="987"/>
    </location>
    <ligand>
        <name>Zn(2+)</name>
        <dbReference type="ChEBI" id="CHEBI:29105"/>
        <label>2</label>
    </ligand>
</feature>
<dbReference type="GO" id="GO:0003899">
    <property type="term" value="F:DNA-directed RNA polymerase activity"/>
    <property type="evidence" value="ECO:0007669"/>
    <property type="project" value="UniProtKB-UniRule"/>
</dbReference>
<dbReference type="InterPro" id="IPR007066">
    <property type="entry name" value="RNA_pol_Rpb1_3"/>
</dbReference>
<evidence type="ECO:0000256" key="2">
    <source>
        <dbReference type="ARBA" id="ARBA00006460"/>
    </source>
</evidence>
<evidence type="ECO:0000256" key="6">
    <source>
        <dbReference type="ARBA" id="ARBA00022723"/>
    </source>
</evidence>
<dbReference type="InterPro" id="IPR007080">
    <property type="entry name" value="RNA_pol_Rpb1_1"/>
</dbReference>
<evidence type="ECO:0000259" key="11">
    <source>
        <dbReference type="SMART" id="SM00663"/>
    </source>
</evidence>
<dbReference type="GO" id="GO:0008270">
    <property type="term" value="F:zinc ion binding"/>
    <property type="evidence" value="ECO:0007669"/>
    <property type="project" value="UniProtKB-UniRule"/>
</dbReference>
<comment type="catalytic activity">
    <reaction evidence="8 9 10">
        <text>RNA(n) + a ribonucleoside 5'-triphosphate = RNA(n+1) + diphosphate</text>
        <dbReference type="Rhea" id="RHEA:21248"/>
        <dbReference type="Rhea" id="RHEA-COMP:14527"/>
        <dbReference type="Rhea" id="RHEA-COMP:17342"/>
        <dbReference type="ChEBI" id="CHEBI:33019"/>
        <dbReference type="ChEBI" id="CHEBI:61557"/>
        <dbReference type="ChEBI" id="CHEBI:140395"/>
        <dbReference type="EC" id="2.7.7.6"/>
    </reaction>
</comment>
<dbReference type="CDD" id="cd01609">
    <property type="entry name" value="RNAP_beta'_N"/>
    <property type="match status" value="1"/>
</dbReference>
<dbReference type="Pfam" id="PF04997">
    <property type="entry name" value="RNA_pol_Rpb1_1"/>
    <property type="match status" value="1"/>
</dbReference>
<evidence type="ECO:0000256" key="9">
    <source>
        <dbReference type="HAMAP-Rule" id="MF_01322"/>
    </source>
</evidence>
<accession>A0A0G7ZNC7</accession>
<evidence type="ECO:0000256" key="10">
    <source>
        <dbReference type="RuleBase" id="RU004279"/>
    </source>
</evidence>
<dbReference type="Pfam" id="PF00623">
    <property type="entry name" value="RNA_pol_Rpb1_2"/>
    <property type="match status" value="2"/>
</dbReference>
<dbReference type="InterPro" id="IPR000722">
    <property type="entry name" value="RNA_pol_asu"/>
</dbReference>
<dbReference type="Gene3D" id="1.10.274.100">
    <property type="entry name" value="RNA polymerase Rpb1, domain 3"/>
    <property type="match status" value="1"/>
</dbReference>
<comment type="cofactor">
    <cofactor evidence="9">
        <name>Zn(2+)</name>
        <dbReference type="ChEBI" id="CHEBI:29105"/>
    </cofactor>
    <text evidence="9">Binds 2 Zn(2+) ions per subunit.</text>
</comment>
<evidence type="ECO:0000313" key="12">
    <source>
        <dbReference type="EMBL" id="CRX37044.1"/>
    </source>
</evidence>
<proteinExistence type="inferred from homology"/>
<feature type="binding site" evidence="9">
    <location>
        <position position="81"/>
    </location>
    <ligand>
        <name>Zn(2+)</name>
        <dbReference type="ChEBI" id="CHEBI:29105"/>
        <label>1</label>
    </ligand>
</feature>
<gene>
    <name evidence="9" type="primary">rpoC</name>
    <name evidence="12" type="ORF">HEPPS_02480</name>
</gene>
<comment type="similarity">
    <text evidence="2 9 10">Belongs to the RNA polymerase beta' chain family.</text>
</comment>
<feature type="binding site" evidence="9">
    <location>
        <position position="977"/>
    </location>
    <ligand>
        <name>Zn(2+)</name>
        <dbReference type="ChEBI" id="CHEBI:29105"/>
        <label>2</label>
    </ligand>
</feature>
<dbReference type="Gene3D" id="1.10.150.390">
    <property type="match status" value="1"/>
</dbReference>
<protein>
    <recommendedName>
        <fullName evidence="9">DNA-directed RNA polymerase subunit beta'</fullName>
        <shortName evidence="9">RNAP subunit beta'</shortName>
        <ecNumber evidence="9">2.7.7.6</ecNumber>
    </recommendedName>
    <alternativeName>
        <fullName evidence="9">RNA polymerase subunit beta'</fullName>
    </alternativeName>
    <alternativeName>
        <fullName evidence="9">Transcriptase subunit beta'</fullName>
    </alternativeName>
</protein>
<feature type="binding site" evidence="9">
    <location>
        <position position="100"/>
    </location>
    <ligand>
        <name>Zn(2+)</name>
        <dbReference type="ChEBI" id="CHEBI:29105"/>
        <label>1</label>
    </ligand>
</feature>
<dbReference type="SMART" id="SM00663">
    <property type="entry name" value="RPOLA_N"/>
    <property type="match status" value="1"/>
</dbReference>
<dbReference type="Pfam" id="PF05000">
    <property type="entry name" value="RNA_pol_Rpb1_4"/>
    <property type="match status" value="1"/>
</dbReference>
<evidence type="ECO:0000256" key="5">
    <source>
        <dbReference type="ARBA" id="ARBA00022695"/>
    </source>
</evidence>
<sequence>MDKKINAKQNFYDENHERYKKEDQANLYKKIEIAIASPEKILKWSNGEVTKPETINYKTHKSEKNGLFDEKIFGTTKDYRCPVCGKKHKRSDAGKKCTACGEAIIESKFVRRRRMGHIKLATPIAHIWFSKIDYSVIRSIIGLKQDELDSIIYFKAHIIYDNGGFFSIKERDIIQIQDAGSKYRKILLTLKNNAKNKELAKKVDEKIKTLEKEASSDSGQNYGIDFSEYNNFITNHSNIKIGTGAETIKYILEKIDLKKELKKIKKIALKNPEQNSNFRRIKVIESFLKSGQSPASMIVDILPVIPVDLRPLIQLDGGRHSTVDINELYRRVIIRNNRLKQWLSIAAPDLIVQNEKRMLQESVDALIDNARKKNPVNSKDNRPLKSLSENLKGKQGRFRQNLLGKRVDYSGRSVIVVGPELKLHQVGLPKQMIVKLFEPFIVNLLVNEGVAKSIKIAKKMIELYDDRIWKYAGRVIKNHPVLLNRAPTLHRLSIQAFEPIITSGKAIRLHPLVTPSFNADFDGDQMAVHVPLSYTAKREALELMIANKNILGPKNGKLILTPSQDIVLGIYYLTKVYADKIGSKHLYYSYTDITNLLFLNKLHVHSLIALPLSLIKDKVSPEVLENYKYIITTAGRALINYILPTKFKYFNDLNSLDDTGSLIYLVKKVEELPKKFEELKNKFRPFRKSTVSRLIEEIYQFNSEKIETILDSIKELGFRYSMLSGASIGLRDIIDIPKREDIIKKGDKEVNNLLSQYHEGLITEDQRYKSVIEVWAKVKIGIEILLETELEKDQDNPLYMMMDSGARGSISNFVQLGGMRGSMSKATHEYVALQKQGIIIRDTEEIPIKSSFKIGLTPFEYFLSTHGARKGLSDTATKTAESGYLTRRLVDAVQDITITEEDCGTNKGFKIKAIVDTKENSEIESLYDRILGRYASEDIILNKVKIVAKNQLITNDVAKKIIENEIDEVSIRSVLSCNSHRGICKKCYGLDLSTQKEVNIGEAIGIIAAQSIGEPGTQLTMRTFHTGGVAGVSDITRGFSRLMELVDANKNPKSMAIISQVYGKVKSINPYAHNKDNRPIQYQVVIKHQINKKDEDIEYIIDTTQKSRFRIKEGDQVEPGSKITEGSIQLNQLLEFGGTRAVQSYLIKEIQKLYRIQGIEISDKYIEVIIKQMLSKIIIIDSGDSKLYISQIISHNQLREINADLLAKNKKPAFAKQIIIGVKPLPLKSESFLSAASYQRTAEALVNASISKQIDNLYGVKESLIVGKKIPVGTGIKNPDGKYKLFSNKQQTSEITYKKYDDYQQKKINIDEIFDELNLEELDPLN</sequence>
<dbReference type="GO" id="GO:0000287">
    <property type="term" value="F:magnesium ion binding"/>
    <property type="evidence" value="ECO:0007669"/>
    <property type="project" value="UniProtKB-UniRule"/>
</dbReference>
<evidence type="ECO:0000256" key="3">
    <source>
        <dbReference type="ARBA" id="ARBA00022478"/>
    </source>
</evidence>
<keyword evidence="4 9" id="KW-0808">Transferase</keyword>
<organism evidence="12 13">
    <name type="scientific">Candidatus Hepatoplasma crinochetorum</name>
    <dbReference type="NCBI Taxonomy" id="295596"/>
    <lineage>
        <taxon>Bacteria</taxon>
        <taxon>Bacillati</taxon>
        <taxon>Mycoplasmatota</taxon>
        <taxon>Mollicutes</taxon>
        <taxon>Candidatus Hepatoplasmataceae</taxon>
        <taxon>Candidatus Hepatoplasma</taxon>
    </lineage>
</organism>
<dbReference type="Gene3D" id="1.10.1790.20">
    <property type="match status" value="1"/>
</dbReference>
<dbReference type="InterPro" id="IPR006592">
    <property type="entry name" value="RNA_pol_N"/>
</dbReference>
<name>A0A0G7ZNC7_9MOLU</name>
<dbReference type="InterPro" id="IPR007081">
    <property type="entry name" value="RNA_pol_Rpb1_5"/>
</dbReference>
<dbReference type="InterPro" id="IPR007083">
    <property type="entry name" value="RNA_pol_Rpb1_4"/>
</dbReference>
<comment type="subunit">
    <text evidence="9">The RNAP catalytic core consists of 2 alpha, 1 beta, 1 beta' and 1 omega subunit. When a sigma factor is associated with the core the holoenzyme is formed, which can initiate transcription.</text>
</comment>
<feature type="binding site" evidence="9">
    <location>
        <position position="522"/>
    </location>
    <ligand>
        <name>Mg(2+)</name>
        <dbReference type="ChEBI" id="CHEBI:18420"/>
    </ligand>
</feature>
<keyword evidence="9" id="KW-0862">Zinc</keyword>
<feature type="domain" description="RNA polymerase N-terminal" evidence="11">
    <location>
        <begin position="295"/>
        <end position="574"/>
    </location>
</feature>
<dbReference type="Pfam" id="PF04998">
    <property type="entry name" value="RNA_pol_Rpb1_5"/>
    <property type="match status" value="1"/>
</dbReference>
<dbReference type="GO" id="GO:0006351">
    <property type="term" value="P:DNA-templated transcription"/>
    <property type="evidence" value="ECO:0007669"/>
    <property type="project" value="UniProtKB-UniRule"/>
</dbReference>
<feature type="binding site" evidence="9">
    <location>
        <position position="97"/>
    </location>
    <ligand>
        <name>Zn(2+)</name>
        <dbReference type="ChEBI" id="CHEBI:29105"/>
        <label>1</label>
    </ligand>
</feature>
<dbReference type="Pfam" id="PF04983">
    <property type="entry name" value="RNA_pol_Rpb1_3"/>
    <property type="match status" value="1"/>
</dbReference>
<feature type="binding site" evidence="9">
    <location>
        <position position="84"/>
    </location>
    <ligand>
        <name>Zn(2+)</name>
        <dbReference type="ChEBI" id="CHEBI:29105"/>
        <label>1</label>
    </ligand>
</feature>
<dbReference type="Gene3D" id="2.40.50.100">
    <property type="match status" value="1"/>
</dbReference>
<dbReference type="PANTHER" id="PTHR19376">
    <property type="entry name" value="DNA-DIRECTED RNA POLYMERASE"/>
    <property type="match status" value="1"/>
</dbReference>
<dbReference type="InterPro" id="IPR044893">
    <property type="entry name" value="RNA_pol_Rpb1_clamp_domain"/>
</dbReference>
<keyword evidence="9" id="KW-0460">Magnesium</keyword>
<feature type="binding site" evidence="9">
    <location>
        <position position="903"/>
    </location>
    <ligand>
        <name>Zn(2+)</name>
        <dbReference type="ChEBI" id="CHEBI:29105"/>
        <label>2</label>
    </ligand>
</feature>
<dbReference type="EMBL" id="CWGI01000001">
    <property type="protein sequence ID" value="CRX37044.1"/>
    <property type="molecule type" value="Genomic_DNA"/>
</dbReference>
<evidence type="ECO:0000256" key="1">
    <source>
        <dbReference type="ARBA" id="ARBA00004026"/>
    </source>
</evidence>